<organism evidence="2 3">
    <name type="scientific">Gemmata algarum</name>
    <dbReference type="NCBI Taxonomy" id="2975278"/>
    <lineage>
        <taxon>Bacteria</taxon>
        <taxon>Pseudomonadati</taxon>
        <taxon>Planctomycetota</taxon>
        <taxon>Planctomycetia</taxon>
        <taxon>Gemmatales</taxon>
        <taxon>Gemmataceae</taxon>
        <taxon>Gemmata</taxon>
    </lineage>
</organism>
<keyword evidence="1" id="KW-0812">Transmembrane</keyword>
<comment type="caution">
    <text evidence="2">The sequence shown here is derived from an EMBL/GenBank/DDBJ whole genome shotgun (WGS) entry which is preliminary data.</text>
</comment>
<sequence length="97" mass="10786">MVPKRVFTRWCVALSLFWIFANWPSTSGLGGFWWHAGFPFTFAWGAFGRFEHFDVRFLLADMLLGLLTVVGIAWLCARSRGHQSPPAEPGAAPDTAG</sequence>
<accession>A0ABU5F061</accession>
<dbReference type="EMBL" id="JAXBLV010000180">
    <property type="protein sequence ID" value="MDY3560599.1"/>
    <property type="molecule type" value="Genomic_DNA"/>
</dbReference>
<name>A0ABU5F061_9BACT</name>
<feature type="transmembrane region" description="Helical" evidence="1">
    <location>
        <begin position="57"/>
        <end position="77"/>
    </location>
</feature>
<dbReference type="Proteomes" id="UP001272242">
    <property type="component" value="Unassembled WGS sequence"/>
</dbReference>
<evidence type="ECO:0000313" key="2">
    <source>
        <dbReference type="EMBL" id="MDY3560599.1"/>
    </source>
</evidence>
<reference evidence="3" key="1">
    <citation type="journal article" date="2023" name="Mar. Drugs">
        <title>Gemmata algarum, a Novel Planctomycete Isolated from an Algal Mat, Displays Antimicrobial Activity.</title>
        <authorList>
            <person name="Kumar G."/>
            <person name="Kallscheuer N."/>
            <person name="Kashif M."/>
            <person name="Ahamad S."/>
            <person name="Jagadeeshwari U."/>
            <person name="Pannikurungottu S."/>
            <person name="Haufschild T."/>
            <person name="Kabuu M."/>
            <person name="Sasikala C."/>
            <person name="Jogler C."/>
            <person name="Ramana C."/>
        </authorList>
    </citation>
    <scope>NUCLEOTIDE SEQUENCE [LARGE SCALE GENOMIC DNA]</scope>
    <source>
        <strain evidence="3">JC673</strain>
    </source>
</reference>
<dbReference type="RefSeq" id="WP_320687144.1">
    <property type="nucleotide sequence ID" value="NZ_JAXBLV010000180.1"/>
</dbReference>
<keyword evidence="1" id="KW-1133">Transmembrane helix</keyword>
<proteinExistence type="predicted"/>
<keyword evidence="1" id="KW-0472">Membrane</keyword>
<evidence type="ECO:0000313" key="3">
    <source>
        <dbReference type="Proteomes" id="UP001272242"/>
    </source>
</evidence>
<evidence type="ECO:0000256" key="1">
    <source>
        <dbReference type="SAM" id="Phobius"/>
    </source>
</evidence>
<protein>
    <submittedName>
        <fullName evidence="2">Uncharacterized protein</fullName>
    </submittedName>
</protein>
<gene>
    <name evidence="2" type="ORF">R5W23_001844</name>
</gene>
<keyword evidence="3" id="KW-1185">Reference proteome</keyword>